<keyword evidence="3" id="KW-1185">Reference proteome</keyword>
<evidence type="ECO:0000313" key="2">
    <source>
        <dbReference type="EMBL" id="EGI62637.1"/>
    </source>
</evidence>
<protein>
    <submittedName>
        <fullName evidence="2">Uncharacterized protein</fullName>
    </submittedName>
</protein>
<dbReference type="AlphaFoldDB" id="F4WT24"/>
<reference evidence="2" key="1">
    <citation type="submission" date="2011-02" db="EMBL/GenBank/DDBJ databases">
        <title>The genome of the leaf-cutting ant Acromyrmex echinatior suggests key adaptations to social evolution and fungus farming.</title>
        <authorList>
            <person name="Nygaard S."/>
            <person name="Zhang G."/>
        </authorList>
    </citation>
    <scope>NUCLEOTIDE SEQUENCE</scope>
</reference>
<feature type="region of interest" description="Disordered" evidence="1">
    <location>
        <begin position="33"/>
        <end position="64"/>
    </location>
</feature>
<dbReference type="InParanoid" id="F4WT24"/>
<name>F4WT24_ACREC</name>
<feature type="region of interest" description="Disordered" evidence="1">
    <location>
        <begin position="116"/>
        <end position="146"/>
    </location>
</feature>
<dbReference type="Proteomes" id="UP000007755">
    <property type="component" value="Unassembled WGS sequence"/>
</dbReference>
<proteinExistence type="predicted"/>
<organism evidence="3">
    <name type="scientific">Acromyrmex echinatior</name>
    <name type="common">Panamanian leafcutter ant</name>
    <name type="synonym">Acromyrmex octospinosus echinatior</name>
    <dbReference type="NCBI Taxonomy" id="103372"/>
    <lineage>
        <taxon>Eukaryota</taxon>
        <taxon>Metazoa</taxon>
        <taxon>Ecdysozoa</taxon>
        <taxon>Arthropoda</taxon>
        <taxon>Hexapoda</taxon>
        <taxon>Insecta</taxon>
        <taxon>Pterygota</taxon>
        <taxon>Neoptera</taxon>
        <taxon>Endopterygota</taxon>
        <taxon>Hymenoptera</taxon>
        <taxon>Apocrita</taxon>
        <taxon>Aculeata</taxon>
        <taxon>Formicoidea</taxon>
        <taxon>Formicidae</taxon>
        <taxon>Myrmicinae</taxon>
        <taxon>Acromyrmex</taxon>
    </lineage>
</organism>
<sequence length="146" mass="15713">MPAANAREKLTQASPYGRARCIDRLLRCTSSTLARENLTPRPPLRNPAAPPLPPTAASPAKPSRNPLCLHLVLARPGFRPVGCASIPDLTLLPTTGLLGPSYLEHGYRELKRCEKPARNRRETAAAAMSTRGEKRGDADGVGGRSR</sequence>
<gene>
    <name evidence="2" type="ORF">G5I_08998</name>
</gene>
<evidence type="ECO:0000256" key="1">
    <source>
        <dbReference type="SAM" id="MobiDB-lite"/>
    </source>
</evidence>
<accession>F4WT24</accession>
<dbReference type="EMBL" id="GL888331">
    <property type="protein sequence ID" value="EGI62637.1"/>
    <property type="molecule type" value="Genomic_DNA"/>
</dbReference>
<evidence type="ECO:0000313" key="3">
    <source>
        <dbReference type="Proteomes" id="UP000007755"/>
    </source>
</evidence>
<feature type="compositionally biased region" description="Pro residues" evidence="1">
    <location>
        <begin position="40"/>
        <end position="56"/>
    </location>
</feature>